<dbReference type="Pfam" id="PF13499">
    <property type="entry name" value="EF-hand_7"/>
    <property type="match status" value="1"/>
</dbReference>
<dbReference type="CDD" id="cd00051">
    <property type="entry name" value="EFh"/>
    <property type="match status" value="1"/>
</dbReference>
<keyword evidence="3" id="KW-0479">Metal-binding</keyword>
<dbReference type="Gene3D" id="1.10.238.10">
    <property type="entry name" value="EF-hand"/>
    <property type="match status" value="1"/>
</dbReference>
<accession>A0AAW1QQK5</accession>
<dbReference type="InterPro" id="IPR018247">
    <property type="entry name" value="EF_Hand_1_Ca_BS"/>
</dbReference>
<comment type="caution">
    <text evidence="8">The sequence shown here is derived from an EMBL/GenBank/DDBJ whole genome shotgun (WGS) entry which is preliminary data.</text>
</comment>
<keyword evidence="9" id="KW-1185">Reference proteome</keyword>
<dbReference type="GO" id="GO:0005737">
    <property type="term" value="C:cytoplasm"/>
    <property type="evidence" value="ECO:0007669"/>
    <property type="project" value="UniProtKB-SubCell"/>
</dbReference>
<evidence type="ECO:0000313" key="9">
    <source>
        <dbReference type="Proteomes" id="UP001489004"/>
    </source>
</evidence>
<feature type="domain" description="EF-hand" evidence="7">
    <location>
        <begin position="51"/>
        <end position="86"/>
    </location>
</feature>
<evidence type="ECO:0000256" key="5">
    <source>
        <dbReference type="ARBA" id="ARBA00022837"/>
    </source>
</evidence>
<evidence type="ECO:0000256" key="1">
    <source>
        <dbReference type="ARBA" id="ARBA00004496"/>
    </source>
</evidence>
<evidence type="ECO:0000259" key="7">
    <source>
        <dbReference type="PROSITE" id="PS50222"/>
    </source>
</evidence>
<keyword evidence="5" id="KW-0106">Calcium</keyword>
<proteinExistence type="predicted"/>
<dbReference type="AlphaFoldDB" id="A0AAW1QQK5"/>
<name>A0AAW1QQK5_9CHLO</name>
<gene>
    <name evidence="8" type="ORF">WJX72_003079</name>
</gene>
<dbReference type="InterPro" id="IPR002048">
    <property type="entry name" value="EF_hand_dom"/>
</dbReference>
<dbReference type="PANTHER" id="PTHR46212:SF3">
    <property type="entry name" value="GH27120P"/>
    <property type="match status" value="1"/>
</dbReference>
<dbReference type="SUPFAM" id="SSF47473">
    <property type="entry name" value="EF-hand"/>
    <property type="match status" value="1"/>
</dbReference>
<reference evidence="8 9" key="1">
    <citation type="journal article" date="2024" name="Nat. Commun.">
        <title>Phylogenomics reveals the evolutionary origins of lichenization in chlorophyte algae.</title>
        <authorList>
            <person name="Puginier C."/>
            <person name="Libourel C."/>
            <person name="Otte J."/>
            <person name="Skaloud P."/>
            <person name="Haon M."/>
            <person name="Grisel S."/>
            <person name="Petersen M."/>
            <person name="Berrin J.G."/>
            <person name="Delaux P.M."/>
            <person name="Dal Grande F."/>
            <person name="Keller J."/>
        </authorList>
    </citation>
    <scope>NUCLEOTIDE SEQUENCE [LARGE SCALE GENOMIC DNA]</scope>
    <source>
        <strain evidence="8 9">SAG 2043</strain>
    </source>
</reference>
<dbReference type="PROSITE" id="PS50222">
    <property type="entry name" value="EF_HAND_2"/>
    <property type="match status" value="1"/>
</dbReference>
<dbReference type="SMART" id="SM00054">
    <property type="entry name" value="EFh"/>
    <property type="match status" value="2"/>
</dbReference>
<organism evidence="8 9">
    <name type="scientific">[Myrmecia] bisecta</name>
    <dbReference type="NCBI Taxonomy" id="41462"/>
    <lineage>
        <taxon>Eukaryota</taxon>
        <taxon>Viridiplantae</taxon>
        <taxon>Chlorophyta</taxon>
        <taxon>core chlorophytes</taxon>
        <taxon>Trebouxiophyceae</taxon>
        <taxon>Trebouxiales</taxon>
        <taxon>Trebouxiaceae</taxon>
        <taxon>Myrmecia</taxon>
    </lineage>
</organism>
<dbReference type="GO" id="GO:0005509">
    <property type="term" value="F:calcium ion binding"/>
    <property type="evidence" value="ECO:0007669"/>
    <property type="project" value="InterPro"/>
</dbReference>
<dbReference type="GO" id="GO:0048306">
    <property type="term" value="F:calcium-dependent protein binding"/>
    <property type="evidence" value="ECO:0007669"/>
    <property type="project" value="UniProtKB-ARBA"/>
</dbReference>
<evidence type="ECO:0000256" key="6">
    <source>
        <dbReference type="SAM" id="MobiDB-lite"/>
    </source>
</evidence>
<dbReference type="PROSITE" id="PS00018">
    <property type="entry name" value="EF_HAND_1"/>
    <property type="match status" value="2"/>
</dbReference>
<dbReference type="Proteomes" id="UP001489004">
    <property type="component" value="Unassembled WGS sequence"/>
</dbReference>
<dbReference type="EMBL" id="JALJOR010000002">
    <property type="protein sequence ID" value="KAK9823483.1"/>
    <property type="molecule type" value="Genomic_DNA"/>
</dbReference>
<sequence>MEVAPDFTDWAFFAERAARQRQQATLLVHYATERWMCRRGHPLPPPPLDSNEKQVLRDWFEAVDEDGSGTLEYSELAEALKAAHIPCTKESLGEFIRTLDVNKDKRIEWSEFEAFTLNEIARGKRLLDEDYVLPSGLTIPFGSMIAVLQRKRLLDAVMQGGTTRDQVLARALATKAAPLMSLTARSQHSMLRSQGGTLGSHGGTTRRPGNN</sequence>
<protein>
    <recommendedName>
        <fullName evidence="7">EF-hand domain-containing protein</fullName>
    </recommendedName>
</protein>
<dbReference type="InterPro" id="IPR011992">
    <property type="entry name" value="EF-hand-dom_pair"/>
</dbReference>
<evidence type="ECO:0000313" key="8">
    <source>
        <dbReference type="EMBL" id="KAK9823483.1"/>
    </source>
</evidence>
<feature type="region of interest" description="Disordered" evidence="6">
    <location>
        <begin position="189"/>
        <end position="211"/>
    </location>
</feature>
<comment type="subcellular location">
    <subcellularLocation>
        <location evidence="1">Cytoplasm</location>
    </subcellularLocation>
</comment>
<dbReference type="InterPro" id="IPR051426">
    <property type="entry name" value="Peflin/Sorcin_CaBP"/>
</dbReference>
<dbReference type="PANTHER" id="PTHR46212">
    <property type="entry name" value="PEFLIN"/>
    <property type="match status" value="1"/>
</dbReference>
<evidence type="ECO:0000256" key="2">
    <source>
        <dbReference type="ARBA" id="ARBA00022490"/>
    </source>
</evidence>
<keyword evidence="2" id="KW-0963">Cytoplasm</keyword>
<keyword evidence="4" id="KW-0677">Repeat</keyword>
<evidence type="ECO:0000256" key="4">
    <source>
        <dbReference type="ARBA" id="ARBA00022737"/>
    </source>
</evidence>
<evidence type="ECO:0000256" key="3">
    <source>
        <dbReference type="ARBA" id="ARBA00022723"/>
    </source>
</evidence>